<keyword evidence="4 5" id="KW-0472">Membrane</keyword>
<feature type="transmembrane region" description="Helical" evidence="5">
    <location>
        <begin position="70"/>
        <end position="95"/>
    </location>
</feature>
<sequence>MTALTESMTLIDVFIAFMVLMGLWRGFTAGFVKTAASLVAWLSALIIASRTAKEVAPFLAGFIENPVLQIAAAFLLVALGVVAVVYLLTSIITGALKTLKLGFVDRLLGGVLGAATGILKVLIILSIASPLLMHLPNWQQSILAQNLLPLAPIAMELLQEALGGAWQQIQNPYQSS</sequence>
<evidence type="ECO:0000256" key="5">
    <source>
        <dbReference type="SAM" id="Phobius"/>
    </source>
</evidence>
<gene>
    <name evidence="6" type="ORF">MBO_01555</name>
</gene>
<comment type="subcellular location">
    <subcellularLocation>
        <location evidence="1">Membrane</location>
        <topology evidence="1">Multi-pass membrane protein</topology>
    </subcellularLocation>
</comment>
<evidence type="ECO:0000313" key="7">
    <source>
        <dbReference type="Proteomes" id="UP000035860"/>
    </source>
</evidence>
<dbReference type="eggNOG" id="COG1286">
    <property type="taxonomic scope" value="Bacteria"/>
</dbReference>
<proteinExistence type="predicted"/>
<dbReference type="AlphaFoldDB" id="A0A066UEK3"/>
<evidence type="ECO:0000256" key="2">
    <source>
        <dbReference type="ARBA" id="ARBA00022692"/>
    </source>
</evidence>
<dbReference type="Pfam" id="PF02674">
    <property type="entry name" value="Colicin_V"/>
    <property type="match status" value="1"/>
</dbReference>
<keyword evidence="7" id="KW-1185">Reference proteome</keyword>
<keyword evidence="3 5" id="KW-1133">Transmembrane helix</keyword>
<organism evidence="6 7">
    <name type="scientific">Moraxella bovoculi 237</name>
    <dbReference type="NCBI Taxonomy" id="743974"/>
    <lineage>
        <taxon>Bacteria</taxon>
        <taxon>Pseudomonadati</taxon>
        <taxon>Pseudomonadota</taxon>
        <taxon>Gammaproteobacteria</taxon>
        <taxon>Moraxellales</taxon>
        <taxon>Moraxellaceae</taxon>
        <taxon>Moraxella</taxon>
    </lineage>
</organism>
<dbReference type="PANTHER" id="PTHR36926">
    <property type="entry name" value="COLICIN V PRODUCTION PROTEIN"/>
    <property type="match status" value="1"/>
</dbReference>
<dbReference type="GO" id="GO:0009403">
    <property type="term" value="P:toxin biosynthetic process"/>
    <property type="evidence" value="ECO:0007669"/>
    <property type="project" value="InterPro"/>
</dbReference>
<dbReference type="GO" id="GO:0016020">
    <property type="term" value="C:membrane"/>
    <property type="evidence" value="ECO:0007669"/>
    <property type="project" value="UniProtKB-SubCell"/>
</dbReference>
<dbReference type="Proteomes" id="UP000035860">
    <property type="component" value="Unassembled WGS sequence"/>
</dbReference>
<dbReference type="PANTHER" id="PTHR36926:SF1">
    <property type="entry name" value="COLICIN V PRODUCTION PROTEIN"/>
    <property type="match status" value="1"/>
</dbReference>
<dbReference type="EMBL" id="AOMT01000005">
    <property type="protein sequence ID" value="KDN25841.1"/>
    <property type="molecule type" value="Genomic_DNA"/>
</dbReference>
<feature type="transmembrane region" description="Helical" evidence="5">
    <location>
        <begin position="107"/>
        <end position="128"/>
    </location>
</feature>
<reference evidence="6 7" key="1">
    <citation type="journal article" date="2014" name="Genome Announc.">
        <title>Draft Genome Sequence of Moraxella bovoculi Strain 237T (ATCC BAA-1259T) Isolated from a Calf with Infectious Bovine Keratoconjunctivitis.</title>
        <authorList>
            <person name="Calcutt M.J."/>
            <person name="Foecking M.F."/>
            <person name="Martin N.T."/>
            <person name="Mhlanga-Mutangadura T."/>
            <person name="Reilly T.J."/>
        </authorList>
    </citation>
    <scope>NUCLEOTIDE SEQUENCE [LARGE SCALE GENOMIC DNA]</scope>
    <source>
        <strain evidence="6 7">237</strain>
    </source>
</reference>
<evidence type="ECO:0000313" key="6">
    <source>
        <dbReference type="EMBL" id="KDN25841.1"/>
    </source>
</evidence>
<keyword evidence="2 5" id="KW-0812">Transmembrane</keyword>
<evidence type="ECO:0000256" key="3">
    <source>
        <dbReference type="ARBA" id="ARBA00022989"/>
    </source>
</evidence>
<dbReference type="InterPro" id="IPR003825">
    <property type="entry name" value="Colicin-V_CvpA"/>
</dbReference>
<protein>
    <submittedName>
        <fullName evidence="6">Colicin V production protein</fullName>
    </submittedName>
</protein>
<evidence type="ECO:0000256" key="1">
    <source>
        <dbReference type="ARBA" id="ARBA00004141"/>
    </source>
</evidence>
<dbReference type="RefSeq" id="WP_227540047.1">
    <property type="nucleotide sequence ID" value="NZ_AOMT01000005.1"/>
</dbReference>
<comment type="caution">
    <text evidence="6">The sequence shown here is derived from an EMBL/GenBank/DDBJ whole genome shotgun (WGS) entry which is preliminary data.</text>
</comment>
<feature type="transmembrane region" description="Helical" evidence="5">
    <location>
        <begin position="31"/>
        <end position="50"/>
    </location>
</feature>
<name>A0A066UEK3_9GAMM</name>
<accession>A0A066UEK3</accession>
<dbReference type="InterPro" id="IPR052719">
    <property type="entry name" value="CvpA-like"/>
</dbReference>
<evidence type="ECO:0000256" key="4">
    <source>
        <dbReference type="ARBA" id="ARBA00023136"/>
    </source>
</evidence>